<dbReference type="PANTHER" id="PTHR38846:SF1">
    <property type="entry name" value="C3H1-TYPE DOMAIN-CONTAINING PROTEIN"/>
    <property type="match status" value="1"/>
</dbReference>
<name>A0A9P8VDL0_9PEZI</name>
<dbReference type="Proteomes" id="UP000770015">
    <property type="component" value="Unassembled WGS sequence"/>
</dbReference>
<proteinExistence type="predicted"/>
<evidence type="ECO:0000313" key="3">
    <source>
        <dbReference type="Proteomes" id="UP000770015"/>
    </source>
</evidence>
<feature type="compositionally biased region" description="Polar residues" evidence="1">
    <location>
        <begin position="321"/>
        <end position="333"/>
    </location>
</feature>
<reference evidence="2" key="1">
    <citation type="journal article" date="2021" name="Nat. Commun.">
        <title>Genetic determinants of endophytism in the Arabidopsis root mycobiome.</title>
        <authorList>
            <person name="Mesny F."/>
            <person name="Miyauchi S."/>
            <person name="Thiergart T."/>
            <person name="Pickel B."/>
            <person name="Atanasova L."/>
            <person name="Karlsson M."/>
            <person name="Huettel B."/>
            <person name="Barry K.W."/>
            <person name="Haridas S."/>
            <person name="Chen C."/>
            <person name="Bauer D."/>
            <person name="Andreopoulos W."/>
            <person name="Pangilinan J."/>
            <person name="LaButti K."/>
            <person name="Riley R."/>
            <person name="Lipzen A."/>
            <person name="Clum A."/>
            <person name="Drula E."/>
            <person name="Henrissat B."/>
            <person name="Kohler A."/>
            <person name="Grigoriev I.V."/>
            <person name="Martin F.M."/>
            <person name="Hacquard S."/>
        </authorList>
    </citation>
    <scope>NUCLEOTIDE SEQUENCE</scope>
    <source>
        <strain evidence="2">MPI-SDFR-AT-0117</strain>
    </source>
</reference>
<comment type="caution">
    <text evidence="2">The sequence shown here is derived from an EMBL/GenBank/DDBJ whole genome shotgun (WGS) entry which is preliminary data.</text>
</comment>
<feature type="region of interest" description="Disordered" evidence="1">
    <location>
        <begin position="288"/>
        <end position="335"/>
    </location>
</feature>
<gene>
    <name evidence="2" type="ORF">F5X68DRAFT_254875</name>
</gene>
<evidence type="ECO:0000256" key="1">
    <source>
        <dbReference type="SAM" id="MobiDB-lite"/>
    </source>
</evidence>
<dbReference type="AlphaFoldDB" id="A0A9P8VDL0"/>
<evidence type="ECO:0000313" key="2">
    <source>
        <dbReference type="EMBL" id="KAH6689025.1"/>
    </source>
</evidence>
<protein>
    <submittedName>
        <fullName evidence="2">Uncharacterized protein</fullName>
    </submittedName>
</protein>
<accession>A0A9P8VDL0</accession>
<dbReference type="EMBL" id="JAGSXJ010000008">
    <property type="protein sequence ID" value="KAH6689025.1"/>
    <property type="molecule type" value="Genomic_DNA"/>
</dbReference>
<organism evidence="2 3">
    <name type="scientific">Plectosphaerella plurivora</name>
    <dbReference type="NCBI Taxonomy" id="936078"/>
    <lineage>
        <taxon>Eukaryota</taxon>
        <taxon>Fungi</taxon>
        <taxon>Dikarya</taxon>
        <taxon>Ascomycota</taxon>
        <taxon>Pezizomycotina</taxon>
        <taxon>Sordariomycetes</taxon>
        <taxon>Hypocreomycetidae</taxon>
        <taxon>Glomerellales</taxon>
        <taxon>Plectosphaerellaceae</taxon>
        <taxon>Plectosphaerella</taxon>
    </lineage>
</organism>
<feature type="region of interest" description="Disordered" evidence="1">
    <location>
        <begin position="252"/>
        <end position="275"/>
    </location>
</feature>
<keyword evidence="3" id="KW-1185">Reference proteome</keyword>
<dbReference type="PANTHER" id="PTHR38846">
    <property type="entry name" value="C3H1-TYPE DOMAIN-CONTAINING PROTEIN"/>
    <property type="match status" value="1"/>
</dbReference>
<dbReference type="OrthoDB" id="6105938at2759"/>
<sequence>MSASSSSEKDAAELFRSTYELLSSMKKFPEEQPHELALIEWAFHSSNITWAGKHIERVKGLWKQETCQSFWNDSFERTCKTVAKVIKTERANMGITHLSKEVRWEYAHWTFVVMEIQVENDKAALESSKTLVDGSVRLALDLFDVAAKYRSGHVKRPDRNAGVLWDGFESFTTDTPSVTPLKIEPGDQLIDTTSEKMAQPSVPIAHKSFFLEKSQEDLCNMKPKEDLYNKKFQEDSDNKKFQENLLIKESQESSFAADSDESDWECVPTPSSSSVYLDDEEYQDIQDSESVDLDTLGNKFKTPNNTKITKKPLVDRRQRKSTISSPLETQPGRTESKGVFMFDEDETHDNGKLISITDDGDISSLDGNFGDANSAFWSYDSDSEQMAREVDAVGSDHVAIVQQATAEDKAIYVVEEWGRYWNTGDIQLERWQKLMSDLGQQGDFSSINKCKLALKPLWINVGQFLGAQRKPQDVTIFRSERELAAYTKVFGGMMSAAAAKQAGNSGPLRIMMAKIKRHFK</sequence>
<feature type="compositionally biased region" description="Low complexity" evidence="1">
    <location>
        <begin position="298"/>
        <end position="307"/>
    </location>
</feature>